<protein>
    <submittedName>
        <fullName evidence="1">Uncharacterized protein</fullName>
    </submittedName>
</protein>
<evidence type="ECO:0000313" key="1">
    <source>
        <dbReference type="EMBL" id="SVC11266.1"/>
    </source>
</evidence>
<organism evidence="1">
    <name type="scientific">marine metagenome</name>
    <dbReference type="NCBI Taxonomy" id="408172"/>
    <lineage>
        <taxon>unclassified sequences</taxon>
        <taxon>metagenomes</taxon>
        <taxon>ecological metagenomes</taxon>
    </lineage>
</organism>
<sequence>MYDFLNMEIWCGPRSATVTDVNLIEFRSDGGETYKKIQFTVENSYGARLIISDAWVTERDREPKVRGLYHNVDKHNGIYYIPSHTTVSKLLEYYSCKTISDMLGKTVEVFPDENGYEVIIADSIQ</sequence>
<name>A0A382JHF4_9ZZZZ</name>
<dbReference type="AlphaFoldDB" id="A0A382JHF4"/>
<gene>
    <name evidence="1" type="ORF">METZ01_LOCUS264120</name>
</gene>
<accession>A0A382JHF4</accession>
<proteinExistence type="predicted"/>
<dbReference type="EMBL" id="UINC01074257">
    <property type="protein sequence ID" value="SVC11266.1"/>
    <property type="molecule type" value="Genomic_DNA"/>
</dbReference>
<reference evidence="1" key="1">
    <citation type="submission" date="2018-05" db="EMBL/GenBank/DDBJ databases">
        <authorList>
            <person name="Lanie J.A."/>
            <person name="Ng W.-L."/>
            <person name="Kazmierczak K.M."/>
            <person name="Andrzejewski T.M."/>
            <person name="Davidsen T.M."/>
            <person name="Wayne K.J."/>
            <person name="Tettelin H."/>
            <person name="Glass J.I."/>
            <person name="Rusch D."/>
            <person name="Podicherti R."/>
            <person name="Tsui H.-C.T."/>
            <person name="Winkler M.E."/>
        </authorList>
    </citation>
    <scope>NUCLEOTIDE SEQUENCE</scope>
</reference>